<accession>A0A813DXQ8</accession>
<dbReference type="Proteomes" id="UP000654075">
    <property type="component" value="Unassembled WGS sequence"/>
</dbReference>
<organism evidence="2 3">
    <name type="scientific">Polarella glacialis</name>
    <name type="common">Dinoflagellate</name>
    <dbReference type="NCBI Taxonomy" id="89957"/>
    <lineage>
        <taxon>Eukaryota</taxon>
        <taxon>Sar</taxon>
        <taxon>Alveolata</taxon>
        <taxon>Dinophyceae</taxon>
        <taxon>Suessiales</taxon>
        <taxon>Suessiaceae</taxon>
        <taxon>Polarella</taxon>
    </lineage>
</organism>
<evidence type="ECO:0000313" key="2">
    <source>
        <dbReference type="EMBL" id="CAE8591179.1"/>
    </source>
</evidence>
<name>A0A813DXQ8_POLGL</name>
<reference evidence="2" key="1">
    <citation type="submission" date="2021-02" db="EMBL/GenBank/DDBJ databases">
        <authorList>
            <person name="Dougan E. K."/>
            <person name="Rhodes N."/>
            <person name="Thang M."/>
            <person name="Chan C."/>
        </authorList>
    </citation>
    <scope>NUCLEOTIDE SEQUENCE</scope>
</reference>
<dbReference type="AlphaFoldDB" id="A0A813DXQ8"/>
<comment type="caution">
    <text evidence="2">The sequence shown here is derived from an EMBL/GenBank/DDBJ whole genome shotgun (WGS) entry which is preliminary data.</text>
</comment>
<evidence type="ECO:0000313" key="3">
    <source>
        <dbReference type="Proteomes" id="UP000654075"/>
    </source>
</evidence>
<sequence>ATAFLVLSDIPEDQEESGEGSPVAAKTSFRRRASDPGESQLRMASEDSSLSSLLSLALRLPGSSFSEDNPSSASSSRPTLLQGSSFSEENASSPRPTVIASSLSFLL</sequence>
<feature type="non-terminal residue" evidence="2">
    <location>
        <position position="107"/>
    </location>
</feature>
<keyword evidence="3" id="KW-1185">Reference proteome</keyword>
<protein>
    <submittedName>
        <fullName evidence="2">Uncharacterized protein</fullName>
    </submittedName>
</protein>
<evidence type="ECO:0000256" key="1">
    <source>
        <dbReference type="SAM" id="MobiDB-lite"/>
    </source>
</evidence>
<feature type="region of interest" description="Disordered" evidence="1">
    <location>
        <begin position="63"/>
        <end position="96"/>
    </location>
</feature>
<gene>
    <name evidence="2" type="ORF">PGLA1383_LOCUS9867</name>
</gene>
<dbReference type="EMBL" id="CAJNNV010004747">
    <property type="protein sequence ID" value="CAE8591179.1"/>
    <property type="molecule type" value="Genomic_DNA"/>
</dbReference>
<proteinExistence type="predicted"/>
<feature type="non-terminal residue" evidence="2">
    <location>
        <position position="1"/>
    </location>
</feature>
<feature type="region of interest" description="Disordered" evidence="1">
    <location>
        <begin position="1"/>
        <end position="47"/>
    </location>
</feature>
<feature type="compositionally biased region" description="Polar residues" evidence="1">
    <location>
        <begin position="65"/>
        <end position="96"/>
    </location>
</feature>